<dbReference type="AlphaFoldDB" id="B0CRH0"/>
<keyword evidence="3" id="KW-0862">Zinc</keyword>
<evidence type="ECO:0000259" key="9">
    <source>
        <dbReference type="PROSITE" id="PS50048"/>
    </source>
</evidence>
<evidence type="ECO:0000256" key="1">
    <source>
        <dbReference type="ARBA" id="ARBA00004123"/>
    </source>
</evidence>
<dbReference type="GeneID" id="6069675"/>
<dbReference type="PROSITE" id="PS00463">
    <property type="entry name" value="ZN2_CY6_FUNGAL_1"/>
    <property type="match status" value="1"/>
</dbReference>
<dbReference type="KEGG" id="lbc:LACBIDRAFT_301157"/>
<dbReference type="InterPro" id="IPR051615">
    <property type="entry name" value="Transcr_Regulatory_Elem"/>
</dbReference>
<feature type="compositionally biased region" description="Basic and acidic residues" evidence="8">
    <location>
        <begin position="805"/>
        <end position="814"/>
    </location>
</feature>
<dbReference type="CDD" id="cd12148">
    <property type="entry name" value="fungal_TF_MHR"/>
    <property type="match status" value="1"/>
</dbReference>
<evidence type="ECO:0000256" key="6">
    <source>
        <dbReference type="ARBA" id="ARBA00023163"/>
    </source>
</evidence>
<feature type="region of interest" description="Disordered" evidence="8">
    <location>
        <begin position="796"/>
        <end position="822"/>
    </location>
</feature>
<keyword evidence="4" id="KW-0805">Transcription regulation</keyword>
<evidence type="ECO:0000256" key="2">
    <source>
        <dbReference type="ARBA" id="ARBA00022723"/>
    </source>
</evidence>
<feature type="domain" description="Zn(2)-C6 fungal-type" evidence="9">
    <location>
        <begin position="30"/>
        <end position="63"/>
    </location>
</feature>
<evidence type="ECO:0000256" key="8">
    <source>
        <dbReference type="SAM" id="MobiDB-lite"/>
    </source>
</evidence>
<dbReference type="InterPro" id="IPR036864">
    <property type="entry name" value="Zn2-C6_fun-type_DNA-bd_sf"/>
</dbReference>
<evidence type="ECO:0000256" key="3">
    <source>
        <dbReference type="ARBA" id="ARBA00022833"/>
    </source>
</evidence>
<dbReference type="HOGENOM" id="CLU_004748_1_0_1"/>
<protein>
    <submittedName>
        <fullName evidence="10">Predicted protein</fullName>
    </submittedName>
</protein>
<feature type="region of interest" description="Disordered" evidence="8">
    <location>
        <begin position="150"/>
        <end position="186"/>
    </location>
</feature>
<evidence type="ECO:0000313" key="10">
    <source>
        <dbReference type="EMBL" id="EDR15818.1"/>
    </source>
</evidence>
<dbReference type="GO" id="GO:0006351">
    <property type="term" value="P:DNA-templated transcription"/>
    <property type="evidence" value="ECO:0007669"/>
    <property type="project" value="InterPro"/>
</dbReference>
<dbReference type="InterPro" id="IPR001138">
    <property type="entry name" value="Zn2Cys6_DnaBD"/>
</dbReference>
<dbReference type="SMART" id="SM00906">
    <property type="entry name" value="Fungal_trans"/>
    <property type="match status" value="1"/>
</dbReference>
<dbReference type="STRING" id="486041.B0CRH0"/>
<feature type="compositionally biased region" description="Basic and acidic residues" evidence="8">
    <location>
        <begin position="152"/>
        <end position="162"/>
    </location>
</feature>
<feature type="compositionally biased region" description="Polar residues" evidence="8">
    <location>
        <begin position="387"/>
        <end position="402"/>
    </location>
</feature>
<dbReference type="Proteomes" id="UP000001194">
    <property type="component" value="Unassembled WGS sequence"/>
</dbReference>
<sequence length="944" mass="105974">MDWRDSEASEDDANLQDDPRLMLRKRSSRACDQCRKTKSKCERGSGDKPQCKSCALAGTACTFLGPSYKRGPPKGYIHAIEQRWHQVESLLGAILQCPDSRVQAIVSELRQDDLAREILERVDLGPYGPSGRRCQLPGATKEDFFASILRSSETDNSRDPSRSRRQSRVSREIVSSSQDHGLSVVPSKEWQDNLSSRLAFLSAPSVKFGSYSGSNIPWDSTRHASQKRRLNESIGNVPTPPDWSSMYTIDPATDAAEFDETTEGLGQLSLDEHQEVRFHGQSSGLHLLSRNFRTDDRNEGGIWCVCLERDRIWLMSDFRRLPMARVWPSAKIGIPSGPLDQENVKLPPLAVQDRLLELYFTYIHPIFPVVHKSCFLSEYQTRKTGETTGARMNSPMGSSFSSPRPEPTQEVTPLLLLSMFAVAARFGECDDPLPPKGKMWEGGCFYLDNARTILNKIFHHSRPSTVQALLLLGYREFGIGSMEQGWLFIGMAIRMAFDLGLNCDSTNWKIHGHDLFAPQETQTRRQIWWACCLADRYGSVYMGRPIMIKAGDFDQPLPNVDCVEDAYLWQPAVHTDSVPYSAVPGRVMSSFCATSRLSKALRSLFSFCFSERFVVVIVGSIISEVYPVQSPNRGSKQAIVADLESRLDQWYITLPEQLQYQAVNKRQIPPPQILLLHIRYWGAVLLLHRAFSDETIRESTFAYRAFDLAQAAASHISAIVTVYRETFTLKRTSPFLTSYLFSAALMQHLTLTLRPSNIEASLGLERSMSALKEMEIVWPSAARAWELLKGVNLGPEISPSPPSKFPERNKRPAEDAFGQEKSSDLLQREAFGTPSNVFDQNTISGSGVQDTNTRLMAHMLGLEIPGIEASTSYYPGYEWWPRPNQPDLTMPASQSTSIGDPNLLLPLHTDDGSINRVQQADWVHASAPDLNGLNYAYDFQQFGV</sequence>
<dbReference type="CDD" id="cd00067">
    <property type="entry name" value="GAL4"/>
    <property type="match status" value="1"/>
</dbReference>
<dbReference type="FunCoup" id="B0CRH0">
    <property type="interactions" value="21"/>
</dbReference>
<feature type="region of interest" description="Disordered" evidence="8">
    <location>
        <begin position="387"/>
        <end position="406"/>
    </location>
</feature>
<keyword evidence="2" id="KW-0479">Metal-binding</keyword>
<accession>B0CRH0</accession>
<dbReference type="InParanoid" id="B0CRH0"/>
<dbReference type="GO" id="GO:0005634">
    <property type="term" value="C:nucleus"/>
    <property type="evidence" value="ECO:0007669"/>
    <property type="project" value="UniProtKB-SubCell"/>
</dbReference>
<dbReference type="PANTHER" id="PTHR31313">
    <property type="entry name" value="TY1 ENHANCER ACTIVATOR"/>
    <property type="match status" value="1"/>
</dbReference>
<evidence type="ECO:0000256" key="7">
    <source>
        <dbReference type="ARBA" id="ARBA00023242"/>
    </source>
</evidence>
<dbReference type="OrthoDB" id="2123952at2759"/>
<dbReference type="RefSeq" id="XP_001874026.1">
    <property type="nucleotide sequence ID" value="XM_001873991.1"/>
</dbReference>
<dbReference type="PROSITE" id="PS50048">
    <property type="entry name" value="ZN2_CY6_FUNGAL_2"/>
    <property type="match status" value="1"/>
</dbReference>
<dbReference type="Pfam" id="PF04082">
    <property type="entry name" value="Fungal_trans"/>
    <property type="match status" value="1"/>
</dbReference>
<dbReference type="GO" id="GO:0008270">
    <property type="term" value="F:zinc ion binding"/>
    <property type="evidence" value="ECO:0007669"/>
    <property type="project" value="InterPro"/>
</dbReference>
<evidence type="ECO:0000256" key="4">
    <source>
        <dbReference type="ARBA" id="ARBA00023015"/>
    </source>
</evidence>
<dbReference type="Gene3D" id="4.10.240.10">
    <property type="entry name" value="Zn(2)-C6 fungal-type DNA-binding domain"/>
    <property type="match status" value="1"/>
</dbReference>
<name>B0CRH0_LACBS</name>
<dbReference type="PANTHER" id="PTHR31313:SF78">
    <property type="entry name" value="TRANSCRIPTION FACTOR DOMAIN-CONTAINING PROTEIN"/>
    <property type="match status" value="1"/>
</dbReference>
<proteinExistence type="predicted"/>
<keyword evidence="7" id="KW-0539">Nucleus</keyword>
<gene>
    <name evidence="10" type="ORF">LACBIDRAFT_301157</name>
</gene>
<dbReference type="SMART" id="SM00066">
    <property type="entry name" value="GAL4"/>
    <property type="match status" value="1"/>
</dbReference>
<evidence type="ECO:0000256" key="5">
    <source>
        <dbReference type="ARBA" id="ARBA00023125"/>
    </source>
</evidence>
<keyword evidence="6" id="KW-0804">Transcription</keyword>
<organism evidence="11">
    <name type="scientific">Laccaria bicolor (strain S238N-H82 / ATCC MYA-4686)</name>
    <name type="common">Bicoloured deceiver</name>
    <name type="synonym">Laccaria laccata var. bicolor</name>
    <dbReference type="NCBI Taxonomy" id="486041"/>
    <lineage>
        <taxon>Eukaryota</taxon>
        <taxon>Fungi</taxon>
        <taxon>Dikarya</taxon>
        <taxon>Basidiomycota</taxon>
        <taxon>Agaricomycotina</taxon>
        <taxon>Agaricomycetes</taxon>
        <taxon>Agaricomycetidae</taxon>
        <taxon>Agaricales</taxon>
        <taxon>Agaricineae</taxon>
        <taxon>Hydnangiaceae</taxon>
        <taxon>Laccaria</taxon>
    </lineage>
</organism>
<dbReference type="Pfam" id="PF00172">
    <property type="entry name" value="Zn_clus"/>
    <property type="match status" value="1"/>
</dbReference>
<comment type="subcellular location">
    <subcellularLocation>
        <location evidence="1">Nucleus</location>
    </subcellularLocation>
</comment>
<keyword evidence="5" id="KW-0238">DNA-binding</keyword>
<dbReference type="InterPro" id="IPR007219">
    <property type="entry name" value="XnlR_reg_dom"/>
</dbReference>
<dbReference type="GO" id="GO:0000981">
    <property type="term" value="F:DNA-binding transcription factor activity, RNA polymerase II-specific"/>
    <property type="evidence" value="ECO:0007669"/>
    <property type="project" value="InterPro"/>
</dbReference>
<dbReference type="GO" id="GO:0003677">
    <property type="term" value="F:DNA binding"/>
    <property type="evidence" value="ECO:0007669"/>
    <property type="project" value="UniProtKB-KW"/>
</dbReference>
<reference evidence="10 11" key="1">
    <citation type="journal article" date="2008" name="Nature">
        <title>The genome of Laccaria bicolor provides insights into mycorrhizal symbiosis.</title>
        <authorList>
            <person name="Martin F."/>
            <person name="Aerts A."/>
            <person name="Ahren D."/>
            <person name="Brun A."/>
            <person name="Danchin E.G.J."/>
            <person name="Duchaussoy F."/>
            <person name="Gibon J."/>
            <person name="Kohler A."/>
            <person name="Lindquist E."/>
            <person name="Pereda V."/>
            <person name="Salamov A."/>
            <person name="Shapiro H.J."/>
            <person name="Wuyts J."/>
            <person name="Blaudez D."/>
            <person name="Buee M."/>
            <person name="Brokstein P."/>
            <person name="Canbaeck B."/>
            <person name="Cohen D."/>
            <person name="Courty P.E."/>
            <person name="Coutinho P.M."/>
            <person name="Delaruelle C."/>
            <person name="Detter J.C."/>
            <person name="Deveau A."/>
            <person name="DiFazio S."/>
            <person name="Duplessis S."/>
            <person name="Fraissinet-Tachet L."/>
            <person name="Lucic E."/>
            <person name="Frey-Klett P."/>
            <person name="Fourrey C."/>
            <person name="Feussner I."/>
            <person name="Gay G."/>
            <person name="Grimwood J."/>
            <person name="Hoegger P.J."/>
            <person name="Jain P."/>
            <person name="Kilaru S."/>
            <person name="Labbe J."/>
            <person name="Lin Y.C."/>
            <person name="Legue V."/>
            <person name="Le Tacon F."/>
            <person name="Marmeisse R."/>
            <person name="Melayah D."/>
            <person name="Montanini B."/>
            <person name="Muratet M."/>
            <person name="Nehls U."/>
            <person name="Niculita-Hirzel H."/>
            <person name="Oudot-Le Secq M.P."/>
            <person name="Peter M."/>
            <person name="Quesneville H."/>
            <person name="Rajashekar B."/>
            <person name="Reich M."/>
            <person name="Rouhier N."/>
            <person name="Schmutz J."/>
            <person name="Yin T."/>
            <person name="Chalot M."/>
            <person name="Henrissat B."/>
            <person name="Kuees U."/>
            <person name="Lucas S."/>
            <person name="Van de Peer Y."/>
            <person name="Podila G.K."/>
            <person name="Polle A."/>
            <person name="Pukkila P.J."/>
            <person name="Richardson P.M."/>
            <person name="Rouze P."/>
            <person name="Sanders I.R."/>
            <person name="Stajich J.E."/>
            <person name="Tunlid A."/>
            <person name="Tuskan G."/>
            <person name="Grigoriev I.V."/>
        </authorList>
    </citation>
    <scope>NUCLEOTIDE SEQUENCE [LARGE SCALE GENOMIC DNA]</scope>
    <source>
        <strain evidence="11">S238N-H82 / ATCC MYA-4686</strain>
    </source>
</reference>
<evidence type="ECO:0000313" key="11">
    <source>
        <dbReference type="Proteomes" id="UP000001194"/>
    </source>
</evidence>
<keyword evidence="11" id="KW-1185">Reference proteome</keyword>
<dbReference type="SUPFAM" id="SSF57701">
    <property type="entry name" value="Zn2/Cys6 DNA-binding domain"/>
    <property type="match status" value="1"/>
</dbReference>
<dbReference type="EMBL" id="DS547091">
    <property type="protein sequence ID" value="EDR15818.1"/>
    <property type="molecule type" value="Genomic_DNA"/>
</dbReference>